<dbReference type="InterPro" id="IPR010281">
    <property type="entry name" value="DUF885"/>
</dbReference>
<protein>
    <submittedName>
        <fullName evidence="2">DUF885 domain-containing protein</fullName>
    </submittedName>
</protein>
<keyword evidence="1" id="KW-0732">Signal</keyword>
<keyword evidence="3" id="KW-1185">Reference proteome</keyword>
<dbReference type="EMBL" id="JABACJ020000009">
    <property type="protein sequence ID" value="MBU3876358.1"/>
    <property type="molecule type" value="Genomic_DNA"/>
</dbReference>
<dbReference type="RefSeq" id="WP_216241603.1">
    <property type="nucleotide sequence ID" value="NZ_JABACJ020000009.1"/>
</dbReference>
<evidence type="ECO:0000256" key="1">
    <source>
        <dbReference type="SAM" id="SignalP"/>
    </source>
</evidence>
<evidence type="ECO:0000313" key="2">
    <source>
        <dbReference type="EMBL" id="MBU3876358.1"/>
    </source>
</evidence>
<dbReference type="PANTHER" id="PTHR33361:SF2">
    <property type="entry name" value="DUF885 DOMAIN-CONTAINING PROTEIN"/>
    <property type="match status" value="1"/>
</dbReference>
<organism evidence="2 3">
    <name type="scientific">Faecalicatena faecalis</name>
    <dbReference type="NCBI Taxonomy" id="2726362"/>
    <lineage>
        <taxon>Bacteria</taxon>
        <taxon>Bacillati</taxon>
        <taxon>Bacillota</taxon>
        <taxon>Clostridia</taxon>
        <taxon>Lachnospirales</taxon>
        <taxon>Lachnospiraceae</taxon>
        <taxon>Faecalicatena</taxon>
    </lineage>
</organism>
<reference evidence="2 3" key="1">
    <citation type="submission" date="2021-06" db="EMBL/GenBank/DDBJ databases">
        <title>Faecalicatena sp. nov. isolated from porcine feces.</title>
        <authorList>
            <person name="Oh B.S."/>
            <person name="Lee J.H."/>
        </authorList>
    </citation>
    <scope>NUCLEOTIDE SEQUENCE [LARGE SCALE GENOMIC DNA]</scope>
    <source>
        <strain evidence="2 3">AGMB00832</strain>
    </source>
</reference>
<dbReference type="PROSITE" id="PS51257">
    <property type="entry name" value="PROKAR_LIPOPROTEIN"/>
    <property type="match status" value="1"/>
</dbReference>
<accession>A0ABS6D435</accession>
<feature type="signal peptide" evidence="1">
    <location>
        <begin position="1"/>
        <end position="23"/>
    </location>
</feature>
<dbReference type="PANTHER" id="PTHR33361">
    <property type="entry name" value="GLR0591 PROTEIN"/>
    <property type="match status" value="1"/>
</dbReference>
<sequence>MKKRKTRVILLLMVLTLGLTSCGRPSETDYQQKFAEFEETFFKEKVSDSFLDLHYALKDSEKYGIENVPEDFGQYSEEGMKEKIRYLKEKKEELSQFPFEKLNEEQQVTAHILENMIEVECNSEGLELYKEPLSEAVGIQAELPVLLAEYEFYSREDVEGYLNLLGSIDEYYVQILEFERDKADAGLFMSDMAADSVIQSCKSYMDENGSSFLLESFKNRLEQVPGLTEEEKQNLVSRNETIIKEDFLNAYQTLSDGLEKLKGSGQNVNGGCGWEKGQEYYEYLIESEIAPSYPDIGSLLEALEKMVTSKMNEMNEMVDENPKLMDEWDSAEIQYENPVEILQQLQNEIMADFPKLENMDYEIKYVPEELEDVQPLAFYVSPQIDSYHDNVIYINRKYEGNGNLYITLAHEGLPGHMYQTTYFLRNNESDLRKILDYTGYTEGWATYVEHLAYQFDNGLEPAVGKIMADNSIANLGVGAILDIKVNYYGMDREEAVDYFSDYLDAGAVNQMFDYVCKNPAVYLPYVVGYMEIEEMREEAEAKLGENFDAKKFHKFILDMGPAPFSIIREEFAQWVSD</sequence>
<evidence type="ECO:0000313" key="3">
    <source>
        <dbReference type="Proteomes" id="UP000723714"/>
    </source>
</evidence>
<dbReference type="Proteomes" id="UP000723714">
    <property type="component" value="Unassembled WGS sequence"/>
</dbReference>
<gene>
    <name evidence="2" type="ORF">HGO97_011085</name>
</gene>
<feature type="chain" id="PRO_5046583169" evidence="1">
    <location>
        <begin position="24"/>
        <end position="577"/>
    </location>
</feature>
<comment type="caution">
    <text evidence="2">The sequence shown here is derived from an EMBL/GenBank/DDBJ whole genome shotgun (WGS) entry which is preliminary data.</text>
</comment>
<name>A0ABS6D435_9FIRM</name>
<dbReference type="Pfam" id="PF05960">
    <property type="entry name" value="DUF885"/>
    <property type="match status" value="1"/>
</dbReference>
<proteinExistence type="predicted"/>